<comment type="subcellular location">
    <subcellularLocation>
        <location evidence="1 6">Nucleus</location>
    </subcellularLocation>
</comment>
<evidence type="ECO:0000256" key="3">
    <source>
        <dbReference type="ARBA" id="ARBA00022737"/>
    </source>
</evidence>
<keyword evidence="11" id="KW-1185">Reference proteome</keyword>
<dbReference type="CDD" id="cd23958">
    <property type="entry name" value="SCC2"/>
    <property type="match status" value="1"/>
</dbReference>
<feature type="domain" description="Sister chromatid cohesion C-terminal" evidence="8">
    <location>
        <begin position="1458"/>
        <end position="1642"/>
    </location>
</feature>
<organism evidence="10 11">
    <name type="scientific">Zasmidium cellare</name>
    <name type="common">Wine cellar mold</name>
    <name type="synonym">Racodium cellare</name>
    <dbReference type="NCBI Taxonomy" id="395010"/>
    <lineage>
        <taxon>Eukaryota</taxon>
        <taxon>Fungi</taxon>
        <taxon>Dikarya</taxon>
        <taxon>Ascomycota</taxon>
        <taxon>Pezizomycotina</taxon>
        <taxon>Dothideomycetes</taxon>
        <taxon>Dothideomycetidae</taxon>
        <taxon>Mycosphaerellales</taxon>
        <taxon>Mycosphaerellaceae</taxon>
        <taxon>Zasmidium</taxon>
    </lineage>
</organism>
<dbReference type="InterPro" id="IPR033031">
    <property type="entry name" value="Scc2/Nipped-B"/>
</dbReference>
<dbReference type="EMBL" id="JAXOVC010000013">
    <property type="protein sequence ID" value="KAK4494977.1"/>
    <property type="molecule type" value="Genomic_DNA"/>
</dbReference>
<evidence type="ECO:0000256" key="6">
    <source>
        <dbReference type="RuleBase" id="RU364107"/>
    </source>
</evidence>
<feature type="region of interest" description="Disordered" evidence="7">
    <location>
        <begin position="1"/>
        <end position="20"/>
    </location>
</feature>
<dbReference type="InterPro" id="IPR024986">
    <property type="entry name" value="Nipped-B_C"/>
</dbReference>
<evidence type="ECO:0000256" key="7">
    <source>
        <dbReference type="SAM" id="MobiDB-lite"/>
    </source>
</evidence>
<feature type="compositionally biased region" description="Polar residues" evidence="7">
    <location>
        <begin position="126"/>
        <end position="135"/>
    </location>
</feature>
<keyword evidence="5 6" id="KW-0131">Cell cycle</keyword>
<dbReference type="EMBL" id="JAXOVC010000014">
    <property type="protein sequence ID" value="KAK4494070.1"/>
    <property type="molecule type" value="Genomic_DNA"/>
</dbReference>
<dbReference type="PANTHER" id="PTHR21704">
    <property type="entry name" value="NIPPED-B-LIKE PROTEIN DELANGIN SCC2-RELATED"/>
    <property type="match status" value="1"/>
</dbReference>
<feature type="region of interest" description="Disordered" evidence="7">
    <location>
        <begin position="655"/>
        <end position="702"/>
    </location>
</feature>
<keyword evidence="3 6" id="KW-0677">Repeat</keyword>
<feature type="region of interest" description="Disordered" evidence="7">
    <location>
        <begin position="110"/>
        <end position="135"/>
    </location>
</feature>
<comment type="similarity">
    <text evidence="2 6">Belongs to the SCC2/Nipped-B family.</text>
</comment>
<dbReference type="SUPFAM" id="SSF48371">
    <property type="entry name" value="ARM repeat"/>
    <property type="match status" value="1"/>
</dbReference>
<feature type="compositionally biased region" description="Acidic residues" evidence="7">
    <location>
        <begin position="660"/>
        <end position="683"/>
    </location>
</feature>
<dbReference type="Pfam" id="PF12830">
    <property type="entry name" value="Nipped-B_C"/>
    <property type="match status" value="1"/>
</dbReference>
<evidence type="ECO:0000313" key="11">
    <source>
        <dbReference type="Proteomes" id="UP001305779"/>
    </source>
</evidence>
<evidence type="ECO:0000256" key="1">
    <source>
        <dbReference type="ARBA" id="ARBA00004123"/>
    </source>
</evidence>
<evidence type="ECO:0000313" key="10">
    <source>
        <dbReference type="EMBL" id="KAK4494977.1"/>
    </source>
</evidence>
<feature type="compositionally biased region" description="Low complexity" evidence="7">
    <location>
        <begin position="1811"/>
        <end position="1820"/>
    </location>
</feature>
<dbReference type="Proteomes" id="UP001305779">
    <property type="component" value="Unassembled WGS sequence"/>
</dbReference>
<protein>
    <recommendedName>
        <fullName evidence="6">Sister chromatid cohesion protein</fullName>
    </recommendedName>
</protein>
<dbReference type="InterPro" id="IPR026003">
    <property type="entry name" value="Cohesin_HEAT"/>
</dbReference>
<evidence type="ECO:0000256" key="2">
    <source>
        <dbReference type="ARBA" id="ARBA00009252"/>
    </source>
</evidence>
<reference evidence="10" key="2">
    <citation type="submission" date="2023-10" db="EMBL/GenBank/DDBJ databases">
        <authorList>
            <person name="Van Westerhoven A."/>
        </authorList>
    </citation>
    <scope>NUCLEOTIDE SEQUENCE</scope>
    <source>
        <strain evidence="10">P124</strain>
    </source>
</reference>
<accession>A0ABR0E0M7</accession>
<name>A0ABR0E0M7_ZASCE</name>
<reference evidence="10 11" key="1">
    <citation type="journal article" date="2023" name="G3 (Bethesda)">
        <title>A chromosome-level genome assembly of Zasmidium syzygii isolated from banana leaves.</title>
        <authorList>
            <person name="van Westerhoven A.C."/>
            <person name="Mehrabi R."/>
            <person name="Talebi R."/>
            <person name="Steentjes M.B.F."/>
            <person name="Corcolon B."/>
            <person name="Chong P.A."/>
            <person name="Kema G.H.J."/>
            <person name="Seidl M.F."/>
        </authorList>
    </citation>
    <scope>NUCLEOTIDE SEQUENCE [LARGE SCALE GENOMIC DNA]</scope>
    <source>
        <strain evidence="10 11">P124</strain>
    </source>
</reference>
<evidence type="ECO:0000256" key="5">
    <source>
        <dbReference type="ARBA" id="ARBA00023306"/>
    </source>
</evidence>
<feature type="compositionally biased region" description="Basic residues" evidence="7">
    <location>
        <begin position="1841"/>
        <end position="1852"/>
    </location>
</feature>
<keyword evidence="4 6" id="KW-0539">Nucleus</keyword>
<feature type="compositionally biased region" description="Acidic residues" evidence="7">
    <location>
        <begin position="1796"/>
        <end position="1808"/>
    </location>
</feature>
<dbReference type="Gene3D" id="1.25.10.10">
    <property type="entry name" value="Leucine-rich Repeat Variant"/>
    <property type="match status" value="1"/>
</dbReference>
<comment type="caution">
    <text evidence="10">The sequence shown here is derived from an EMBL/GenBank/DDBJ whole genome shotgun (WGS) entry which is preliminary data.</text>
</comment>
<dbReference type="PANTHER" id="PTHR21704:SF18">
    <property type="entry name" value="NIPPED-B-LIKE PROTEIN"/>
    <property type="match status" value="1"/>
</dbReference>
<dbReference type="InterPro" id="IPR016024">
    <property type="entry name" value="ARM-type_fold"/>
</dbReference>
<feature type="region of interest" description="Disordered" evidence="7">
    <location>
        <begin position="1796"/>
        <end position="1865"/>
    </location>
</feature>
<gene>
    <name evidence="10" type="ORF">PRZ48_014333</name>
    <name evidence="9" type="ORF">PRZ48_014368</name>
</gene>
<dbReference type="InterPro" id="IPR011989">
    <property type="entry name" value="ARM-like"/>
</dbReference>
<feature type="compositionally biased region" description="Basic residues" evidence="7">
    <location>
        <begin position="688"/>
        <end position="697"/>
    </location>
</feature>
<evidence type="ECO:0000313" key="9">
    <source>
        <dbReference type="EMBL" id="KAK4494070.1"/>
    </source>
</evidence>
<sequence length="1865" mass="203890">MAHNTMQQANGLAPNGQPNQRQLRVPTVNEALPYSPFSSIVPFNPDLITAPMALPSIEPTAFEDLEDIKAARRDLERLGAGSRSSVANNKRQEKALADVKRLLEPSSLPEYKFKTSKRTRADLPPSKNQPQLSSFASDVYEDTNVTFSYATPEASPASDDNIVVKHKRPSEVGENIVVSPRKVQQPGQQTMKKIVVKHPDMSEARRPGQQGSEALPQAAGQAVLPNGHPNVQPTAPTPAKSTPKAFVLPATLTPAQRAEYKMVSPRPTPTPTAYAVPATMTPAQMAEYQKVAVPEGRESTPSRNQTAYLSNGRRAVSQDQRQKADQAVESMHTLILEIFGEEDQMQPDTSGYAPTQTKGYFSSNEVEEGSTPLLTADALMRVDAAATKVYAHNRIDSLEVEHLARVQKLCEAFIGSSESGLLHVGEDWGEQDVSNWLGRVASAHYGLIAARVMMRIMAGGSRYKELQSEDHLRLVLDTVRTAVEGCIIPVIEMRSTMGDKVRGEKGAPRNPAFDIVVENRKTLQLFMKLTTKCTQLLGELFYKTDVDESGISSLEYLCKTLIFAENATSDRDAALGTQSFEDLRKAAMDGLARVFEKYTAQRTFIVDEMLLSLDKLPATKQSARQYTLPDAKPIQLVSALLMRLVQTSATVDLRSKAVVEEEDEDEDEESDESEDDASDDSDDYTSSKQRKKQKKAAAPKSSKDLSSLYQPLKKSAEQYARYIVRILLERALGTSKSSDEPYRRLLDIFVDDFLNVMGSTDWPAAELLLRALVTSLVGIAENPKSPAPSRTLALEVLGTVGSGILDIRASALSGGNALDTDDPLSARLANVVKVMKNGDMSTAALTAFEGPYRVVIEYLDARDSGNDPRLQSARGYHLMQWADFVCSDREGSPDAISVGHSATALQTKIRYMIEDEHWLGNAEPDFPRPTTDQGKLAGRLVAANSLLSKAFSRIFSVVVKSLSSEQPTVRSRSLKSVNTLLEKDPSVLDRDGHVLGHITRCLSDASALVRDSALGLLQKCVNLRPTLELKVYKQILPRTNDTAVGVRKRAMAFLKDVYLHSDDNVVRAPISNALISRMQDNDESVAEVARTTIEDVWFSAFRDIASSDRSVDAQLRLDSHTALIIQTVELGDNVADVLEKMIKKLLTSSKQASDNVRIAKMFVAVIVERLRDGNLPGSASQATVAHTLEVFAKAWPKLFTPTQLSHFEPFTTHLSTTADLDMFIPTVNILNHTLPVVIGINKEDLDKLSIALLTALNKTLPKSVLAVIAPCVATIDALLGHTNRVLTVCKSTLLPIYNERRTQTSTESTARQTKRLVILGQLGKSCDLDRHLAEFKSDPRYASYRGDNVAGLLLEIICYFTSPTQPMAIREAAMEAICEICQSYPEHFERADVVNAIEAVFAARVQSLESAMLTSLEVFFARGVAGGEQQEEIAAGIEGGAQRLGGTYKATGHDKASAALSQRFMPQFLRIALSSVSDVALTAARIVVLINTSGLSYPQDSAPGLVALETCPNSAIASLAFQAHKEQFGKYESIFEKQLVKAVQRAFQYQVQVVQSPTGCSGSPPTAKLHFFWDVTKTGKSAVRQKFATNICASMNFDPAKLQLKGSTSPHLMYVRFCVENIAFFDYISVTEVLHLLSALEKTVAGTGTEVAQAIESDIQKIQVPTSSSAAMESGSDGLILASTEPMPAPQNNNVDPQRLEQLSVSAQILSLIWETRTYLRKLWMMQKYADKPKAVSKDGSKVPTRATNAPALTEAFQRTIKHLMASLDTENAKMAMCTSFVDMYTVDADVKVGSGDEDNMELDDDDDARSVSSTSKSPSVGATPRGKKRKSVDGGAGGGPKKRGRPRKSSMSKKNDFDDEGGWD</sequence>
<proteinExistence type="inferred from homology"/>
<evidence type="ECO:0000256" key="4">
    <source>
        <dbReference type="ARBA" id="ARBA00023242"/>
    </source>
</evidence>
<evidence type="ECO:0000259" key="8">
    <source>
        <dbReference type="Pfam" id="PF12830"/>
    </source>
</evidence>
<dbReference type="Pfam" id="PF12765">
    <property type="entry name" value="Cohesin_HEAT"/>
    <property type="match status" value="1"/>
</dbReference>